<organism evidence="2">
    <name type="scientific">freshwater metagenome</name>
    <dbReference type="NCBI Taxonomy" id="449393"/>
    <lineage>
        <taxon>unclassified sequences</taxon>
        <taxon>metagenomes</taxon>
        <taxon>ecological metagenomes</taxon>
    </lineage>
</organism>
<evidence type="ECO:0000256" key="1">
    <source>
        <dbReference type="SAM" id="Phobius"/>
    </source>
</evidence>
<gene>
    <name evidence="2" type="ORF">UFOPK2143_00787</name>
</gene>
<dbReference type="EMBL" id="CAEZVV010000037">
    <property type="protein sequence ID" value="CAB4642523.1"/>
    <property type="molecule type" value="Genomic_DNA"/>
</dbReference>
<reference evidence="2" key="1">
    <citation type="submission" date="2020-05" db="EMBL/GenBank/DDBJ databases">
        <authorList>
            <person name="Chiriac C."/>
            <person name="Salcher M."/>
            <person name="Ghai R."/>
            <person name="Kavagutti S V."/>
        </authorList>
    </citation>
    <scope>NUCLEOTIDE SEQUENCE</scope>
</reference>
<protein>
    <submittedName>
        <fullName evidence="2">Unannotated protein</fullName>
    </submittedName>
</protein>
<accession>A0A6J6K2B0</accession>
<keyword evidence="1" id="KW-0472">Membrane</keyword>
<name>A0A6J6K2B0_9ZZZZ</name>
<feature type="transmembrane region" description="Helical" evidence="1">
    <location>
        <begin position="31"/>
        <end position="52"/>
    </location>
</feature>
<keyword evidence="1" id="KW-0812">Transmembrane</keyword>
<sequence length="66" mass="7747">MNDRSVTDKRDAHELQQLLQLFFGDRICRYVALQPIVLFTKNVVFFLQIILIKRAIPRVSKWAGDT</sequence>
<dbReference type="AlphaFoldDB" id="A0A6J6K2B0"/>
<proteinExistence type="predicted"/>
<keyword evidence="1" id="KW-1133">Transmembrane helix</keyword>
<evidence type="ECO:0000313" key="2">
    <source>
        <dbReference type="EMBL" id="CAB4642523.1"/>
    </source>
</evidence>